<dbReference type="GO" id="GO:0003676">
    <property type="term" value="F:nucleic acid binding"/>
    <property type="evidence" value="ECO:0007669"/>
    <property type="project" value="InterPro"/>
</dbReference>
<evidence type="ECO:0000313" key="2">
    <source>
        <dbReference type="EMBL" id="KAH8008789.1"/>
    </source>
</evidence>
<gene>
    <name evidence="2" type="ORF">HPB51_005574</name>
</gene>
<reference evidence="2" key="2">
    <citation type="submission" date="2021-09" db="EMBL/GenBank/DDBJ databases">
        <authorList>
            <person name="Jia N."/>
            <person name="Wang J."/>
            <person name="Shi W."/>
            <person name="Du L."/>
            <person name="Sun Y."/>
            <person name="Zhan W."/>
            <person name="Jiang J."/>
            <person name="Wang Q."/>
            <person name="Zhang B."/>
            <person name="Ji P."/>
            <person name="Sakyi L.B."/>
            <person name="Cui X."/>
            <person name="Yuan T."/>
            <person name="Jiang B."/>
            <person name="Yang W."/>
            <person name="Lam T.T.-Y."/>
            <person name="Chang Q."/>
            <person name="Ding S."/>
            <person name="Wang X."/>
            <person name="Zhu J."/>
            <person name="Ruan X."/>
            <person name="Zhao L."/>
            <person name="Wei J."/>
            <person name="Que T."/>
            <person name="Du C."/>
            <person name="Cheng J."/>
            <person name="Dai P."/>
            <person name="Han X."/>
            <person name="Huang E."/>
            <person name="Gao Y."/>
            <person name="Liu J."/>
            <person name="Shao H."/>
            <person name="Ye R."/>
            <person name="Li L."/>
            <person name="Wei W."/>
            <person name="Wang X."/>
            <person name="Wang C."/>
            <person name="Huo Q."/>
            <person name="Li W."/>
            <person name="Guo W."/>
            <person name="Chen H."/>
            <person name="Chen S."/>
            <person name="Zhou L."/>
            <person name="Zhou L."/>
            <person name="Ni X."/>
            <person name="Tian J."/>
            <person name="Zhou Y."/>
            <person name="Sheng Y."/>
            <person name="Liu T."/>
            <person name="Pan Y."/>
            <person name="Xia L."/>
            <person name="Li J."/>
            <person name="Zhao F."/>
            <person name="Cao W."/>
        </authorList>
    </citation>
    <scope>NUCLEOTIDE SEQUENCE</scope>
    <source>
        <strain evidence="2">Rmic-2018</strain>
        <tissue evidence="2">Larvae</tissue>
    </source>
</reference>
<feature type="compositionally biased region" description="Basic residues" evidence="1">
    <location>
        <begin position="179"/>
        <end position="193"/>
    </location>
</feature>
<name>A0A9J6D413_RHIMP</name>
<feature type="region of interest" description="Disordered" evidence="1">
    <location>
        <begin position="179"/>
        <end position="231"/>
    </location>
</feature>
<protein>
    <submittedName>
        <fullName evidence="2">Uncharacterized protein</fullName>
    </submittedName>
</protein>
<comment type="caution">
    <text evidence="2">The sequence shown here is derived from an EMBL/GenBank/DDBJ whole genome shotgun (WGS) entry which is preliminary data.</text>
</comment>
<feature type="compositionally biased region" description="Low complexity" evidence="1">
    <location>
        <begin position="205"/>
        <end position="219"/>
    </location>
</feature>
<organism evidence="2 3">
    <name type="scientific">Rhipicephalus microplus</name>
    <name type="common">Cattle tick</name>
    <name type="synonym">Boophilus microplus</name>
    <dbReference type="NCBI Taxonomy" id="6941"/>
    <lineage>
        <taxon>Eukaryota</taxon>
        <taxon>Metazoa</taxon>
        <taxon>Ecdysozoa</taxon>
        <taxon>Arthropoda</taxon>
        <taxon>Chelicerata</taxon>
        <taxon>Arachnida</taxon>
        <taxon>Acari</taxon>
        <taxon>Parasitiformes</taxon>
        <taxon>Ixodida</taxon>
        <taxon>Ixodoidea</taxon>
        <taxon>Ixodidae</taxon>
        <taxon>Rhipicephalinae</taxon>
        <taxon>Rhipicephalus</taxon>
        <taxon>Boophilus</taxon>
    </lineage>
</organism>
<proteinExistence type="predicted"/>
<evidence type="ECO:0000256" key="1">
    <source>
        <dbReference type="SAM" id="MobiDB-lite"/>
    </source>
</evidence>
<dbReference type="SUPFAM" id="SSF57756">
    <property type="entry name" value="Retrovirus zinc finger-like domains"/>
    <property type="match status" value="1"/>
</dbReference>
<dbReference type="Proteomes" id="UP000821866">
    <property type="component" value="Chromosome 9"/>
</dbReference>
<sequence length="307" mass="33234">MAARLPPAAAEEDIVCANAMQNIFVIRTPSESNANAYCKVQKIFLADKKHSISAYIIPPGNTCRGVVRGIDTDLAEAALQSLFVAPRNPMVLGVIRIKETPTVIVVLNGVKVPNHVHCGANMLRCTLYKRQIDTCRNCSRIGHRHDVCPRPTEKVCEKCRTSIIANGHESVYKVPYAVRRRRRNTRKGGHKTKNATGNAGDREIAAPTKTPAAAAPRNAVTERSRSSRGDFNSQHTWADKLLGFVGFADCTDGAASTDSTGGGFGKGSSCNAPGWCIHGAQPLLLRTDSDAMYNFPQFAFPRSVTAT</sequence>
<dbReference type="EMBL" id="JABSTU010000011">
    <property type="protein sequence ID" value="KAH8008789.1"/>
    <property type="molecule type" value="Genomic_DNA"/>
</dbReference>
<dbReference type="AlphaFoldDB" id="A0A9J6D413"/>
<keyword evidence="3" id="KW-1185">Reference proteome</keyword>
<dbReference type="GO" id="GO:0008270">
    <property type="term" value="F:zinc ion binding"/>
    <property type="evidence" value="ECO:0007669"/>
    <property type="project" value="InterPro"/>
</dbReference>
<accession>A0A9J6D413</accession>
<dbReference type="InterPro" id="IPR036875">
    <property type="entry name" value="Znf_CCHC_sf"/>
</dbReference>
<reference evidence="2" key="1">
    <citation type="journal article" date="2020" name="Cell">
        <title>Large-Scale Comparative Analyses of Tick Genomes Elucidate Their Genetic Diversity and Vector Capacities.</title>
        <authorList>
            <consortium name="Tick Genome and Microbiome Consortium (TIGMIC)"/>
            <person name="Jia N."/>
            <person name="Wang J."/>
            <person name="Shi W."/>
            <person name="Du L."/>
            <person name="Sun Y."/>
            <person name="Zhan W."/>
            <person name="Jiang J.F."/>
            <person name="Wang Q."/>
            <person name="Zhang B."/>
            <person name="Ji P."/>
            <person name="Bell-Sakyi L."/>
            <person name="Cui X.M."/>
            <person name="Yuan T.T."/>
            <person name="Jiang B.G."/>
            <person name="Yang W.F."/>
            <person name="Lam T.T."/>
            <person name="Chang Q.C."/>
            <person name="Ding S.J."/>
            <person name="Wang X.J."/>
            <person name="Zhu J.G."/>
            <person name="Ruan X.D."/>
            <person name="Zhao L."/>
            <person name="Wei J.T."/>
            <person name="Ye R.Z."/>
            <person name="Que T.C."/>
            <person name="Du C.H."/>
            <person name="Zhou Y.H."/>
            <person name="Cheng J.X."/>
            <person name="Dai P.F."/>
            <person name="Guo W.B."/>
            <person name="Han X.H."/>
            <person name="Huang E.J."/>
            <person name="Li L.F."/>
            <person name="Wei W."/>
            <person name="Gao Y.C."/>
            <person name="Liu J.Z."/>
            <person name="Shao H.Z."/>
            <person name="Wang X."/>
            <person name="Wang C.C."/>
            <person name="Yang T.C."/>
            <person name="Huo Q.B."/>
            <person name="Li W."/>
            <person name="Chen H.Y."/>
            <person name="Chen S.E."/>
            <person name="Zhou L.G."/>
            <person name="Ni X.B."/>
            <person name="Tian J.H."/>
            <person name="Sheng Y."/>
            <person name="Liu T."/>
            <person name="Pan Y.S."/>
            <person name="Xia L.Y."/>
            <person name="Li J."/>
            <person name="Zhao F."/>
            <person name="Cao W.C."/>
        </authorList>
    </citation>
    <scope>NUCLEOTIDE SEQUENCE</scope>
    <source>
        <strain evidence="2">Rmic-2018</strain>
    </source>
</reference>
<evidence type="ECO:0000313" key="3">
    <source>
        <dbReference type="Proteomes" id="UP000821866"/>
    </source>
</evidence>